<protein>
    <recommendedName>
        <fullName evidence="4">Peptidyl-prolyl cis-trans isomerase</fullName>
        <shortName evidence="4">PPIase</shortName>
        <ecNumber evidence="4">5.2.1.8</ecNumber>
    </recommendedName>
</protein>
<accession>A0ABM9NH77</accession>
<dbReference type="SUPFAM" id="SSF50891">
    <property type="entry name" value="Cyclophilin-like"/>
    <property type="match status" value="1"/>
</dbReference>
<proteinExistence type="inferred from homology"/>
<dbReference type="InterPro" id="IPR020892">
    <property type="entry name" value="Cyclophilin-type_PPIase_CS"/>
</dbReference>
<dbReference type="PROSITE" id="PS00170">
    <property type="entry name" value="CSA_PPIASE_1"/>
    <property type="match status" value="1"/>
</dbReference>
<dbReference type="Gene3D" id="2.40.100.10">
    <property type="entry name" value="Cyclophilin-like"/>
    <property type="match status" value="1"/>
</dbReference>
<keyword evidence="7" id="KW-1185">Reference proteome</keyword>
<feature type="signal peptide" evidence="4">
    <location>
        <begin position="1"/>
        <end position="21"/>
    </location>
</feature>
<dbReference type="InterPro" id="IPR044665">
    <property type="entry name" value="E_coli_cyclophilin_A-like"/>
</dbReference>
<keyword evidence="4" id="KW-0732">Signal</keyword>
<comment type="function">
    <text evidence="4">PPIases accelerate the folding of proteins. It catalyzes the cis-trans isomerization of proline imidic peptide bonds in oligopeptides.</text>
</comment>
<gene>
    <name evidence="6" type="ORF">MECH1_V1_1188</name>
</gene>
<organism evidence="6 7">
    <name type="scientific">Candidatus Methylocalor cossyra</name>
    <dbReference type="NCBI Taxonomy" id="3108543"/>
    <lineage>
        <taxon>Bacteria</taxon>
        <taxon>Pseudomonadati</taxon>
        <taxon>Pseudomonadota</taxon>
        <taxon>Gammaproteobacteria</taxon>
        <taxon>Methylococcales</taxon>
        <taxon>Methylococcaceae</taxon>
        <taxon>Candidatus Methylocalor</taxon>
    </lineage>
</organism>
<evidence type="ECO:0000256" key="1">
    <source>
        <dbReference type="ARBA" id="ARBA00007365"/>
    </source>
</evidence>
<dbReference type="Pfam" id="PF00160">
    <property type="entry name" value="Pro_isomerase"/>
    <property type="match status" value="1"/>
</dbReference>
<feature type="chain" id="PRO_5044986324" description="Peptidyl-prolyl cis-trans isomerase" evidence="4">
    <location>
        <begin position="22"/>
        <end position="204"/>
    </location>
</feature>
<dbReference type="EMBL" id="OZ026884">
    <property type="protein sequence ID" value="CAL1239964.1"/>
    <property type="molecule type" value="Genomic_DNA"/>
</dbReference>
<dbReference type="PRINTS" id="PR00153">
    <property type="entry name" value="CSAPPISMRASE"/>
</dbReference>
<evidence type="ECO:0000256" key="3">
    <source>
        <dbReference type="ARBA" id="ARBA00023235"/>
    </source>
</evidence>
<sequence length="204" mass="21957">MKPLSVCLFLGILIPAMTGGAAENTHPTEKPPVSETSPQVKFETNLGDIVVTLNPSKAPVTVENFLAYVKEGFYDGTLFHRVIPGFMAQGGGFTKDFQPKPTHPPIKNEADNGLPNKRGTIAMARSSDPNSATAQFFINFKDNAFLDYRNPTPQGWGYAVFGEVTQGMDVVDKMATIPTGAGGPMPSDVPKHPIVIEKATVLRP</sequence>
<dbReference type="InterPro" id="IPR002130">
    <property type="entry name" value="Cyclophilin-type_PPIase_dom"/>
</dbReference>
<dbReference type="Proteomes" id="UP001497493">
    <property type="component" value="Chromosome"/>
</dbReference>
<evidence type="ECO:0000313" key="6">
    <source>
        <dbReference type="EMBL" id="CAL1239964.1"/>
    </source>
</evidence>
<dbReference type="PROSITE" id="PS50072">
    <property type="entry name" value="CSA_PPIASE_2"/>
    <property type="match status" value="1"/>
</dbReference>
<dbReference type="EC" id="5.2.1.8" evidence="4"/>
<comment type="similarity">
    <text evidence="1 4">Belongs to the cyclophilin-type PPIase family.</text>
</comment>
<keyword evidence="2 4" id="KW-0697">Rotamase</keyword>
<evidence type="ECO:0000259" key="5">
    <source>
        <dbReference type="PROSITE" id="PS50072"/>
    </source>
</evidence>
<evidence type="ECO:0000256" key="4">
    <source>
        <dbReference type="RuleBase" id="RU363019"/>
    </source>
</evidence>
<dbReference type="PANTHER" id="PTHR43246">
    <property type="entry name" value="PEPTIDYL-PROLYL CIS-TRANS ISOMERASE CYP38, CHLOROPLASTIC"/>
    <property type="match status" value="1"/>
</dbReference>
<dbReference type="CDD" id="cd01920">
    <property type="entry name" value="cyclophilin_EcCYP_like"/>
    <property type="match status" value="1"/>
</dbReference>
<reference evidence="6 7" key="1">
    <citation type="submission" date="2024-04" db="EMBL/GenBank/DDBJ databases">
        <authorList>
            <person name="Cremers G."/>
        </authorList>
    </citation>
    <scope>NUCLEOTIDE SEQUENCE [LARGE SCALE GENOMIC DNA]</scope>
    <source>
        <strain evidence="6">MeCH1-AG</strain>
    </source>
</reference>
<keyword evidence="3 4" id="KW-0413">Isomerase</keyword>
<name>A0ABM9NH77_9GAMM</name>
<evidence type="ECO:0000313" key="7">
    <source>
        <dbReference type="Proteomes" id="UP001497493"/>
    </source>
</evidence>
<comment type="catalytic activity">
    <reaction evidence="4">
        <text>[protein]-peptidylproline (omega=180) = [protein]-peptidylproline (omega=0)</text>
        <dbReference type="Rhea" id="RHEA:16237"/>
        <dbReference type="Rhea" id="RHEA-COMP:10747"/>
        <dbReference type="Rhea" id="RHEA-COMP:10748"/>
        <dbReference type="ChEBI" id="CHEBI:83833"/>
        <dbReference type="ChEBI" id="CHEBI:83834"/>
        <dbReference type="EC" id="5.2.1.8"/>
    </reaction>
</comment>
<evidence type="ECO:0000256" key="2">
    <source>
        <dbReference type="ARBA" id="ARBA00023110"/>
    </source>
</evidence>
<dbReference type="GO" id="GO:0003755">
    <property type="term" value="F:peptidyl-prolyl cis-trans isomerase activity"/>
    <property type="evidence" value="ECO:0007669"/>
    <property type="project" value="UniProtKB-EC"/>
</dbReference>
<feature type="domain" description="PPIase cyclophilin-type" evidence="5">
    <location>
        <begin position="43"/>
        <end position="201"/>
    </location>
</feature>
<dbReference type="InterPro" id="IPR029000">
    <property type="entry name" value="Cyclophilin-like_dom_sf"/>
</dbReference>